<gene>
    <name evidence="2" type="ORF">ACFOPQ_12890</name>
</gene>
<feature type="domain" description="DUF2089" evidence="1">
    <location>
        <begin position="43"/>
        <end position="89"/>
    </location>
</feature>
<accession>A0ABV8AB07</accession>
<comment type="caution">
    <text evidence="2">The sequence shown here is derived from an EMBL/GenBank/DDBJ whole genome shotgun (WGS) entry which is preliminary data.</text>
</comment>
<name>A0ABV8AB07_9DEIO</name>
<evidence type="ECO:0000313" key="3">
    <source>
        <dbReference type="Proteomes" id="UP001595748"/>
    </source>
</evidence>
<evidence type="ECO:0000313" key="2">
    <source>
        <dbReference type="EMBL" id="MFC3861657.1"/>
    </source>
</evidence>
<dbReference type="InterPro" id="IPR018658">
    <property type="entry name" value="DUF2089"/>
</dbReference>
<keyword evidence="3" id="KW-1185">Reference proteome</keyword>
<dbReference type="RefSeq" id="WP_380078771.1">
    <property type="nucleotide sequence ID" value="NZ_JBHRZF010000153.1"/>
</dbReference>
<dbReference type="EMBL" id="JBHRZF010000153">
    <property type="protein sequence ID" value="MFC3861657.1"/>
    <property type="molecule type" value="Genomic_DNA"/>
</dbReference>
<proteinExistence type="predicted"/>
<reference evidence="3" key="1">
    <citation type="journal article" date="2019" name="Int. J. Syst. Evol. Microbiol.">
        <title>The Global Catalogue of Microorganisms (GCM) 10K type strain sequencing project: providing services to taxonomists for standard genome sequencing and annotation.</title>
        <authorList>
            <consortium name="The Broad Institute Genomics Platform"/>
            <consortium name="The Broad Institute Genome Sequencing Center for Infectious Disease"/>
            <person name="Wu L."/>
            <person name="Ma J."/>
        </authorList>
    </citation>
    <scope>NUCLEOTIDE SEQUENCE [LARGE SCALE GENOMIC DNA]</scope>
    <source>
        <strain evidence="3">CCTCC AB 2013263</strain>
    </source>
</reference>
<evidence type="ECO:0000259" key="1">
    <source>
        <dbReference type="Pfam" id="PF09862"/>
    </source>
</evidence>
<organism evidence="2 3">
    <name type="scientific">Deinococcus antarcticus</name>
    <dbReference type="NCBI Taxonomy" id="1298767"/>
    <lineage>
        <taxon>Bacteria</taxon>
        <taxon>Thermotogati</taxon>
        <taxon>Deinococcota</taxon>
        <taxon>Deinococci</taxon>
        <taxon>Deinococcales</taxon>
        <taxon>Deinococcaceae</taxon>
        <taxon>Deinococcus</taxon>
    </lineage>
</organism>
<dbReference type="Pfam" id="PF09862">
    <property type="entry name" value="DUF2089"/>
    <property type="match status" value="1"/>
</dbReference>
<sequence>MFMRPLPIPFPDETEAPLVTELVFPTSGTKVSGVFELNEFATLTPENLEFLRLYIKVRGNLKEVERVLGLSYPTVRSRFDTLLRAIGYEPELADPQDEVLEKLEKGEITADEAARKLRR</sequence>
<dbReference type="Proteomes" id="UP001595748">
    <property type="component" value="Unassembled WGS sequence"/>
</dbReference>
<protein>
    <submittedName>
        <fullName evidence="2">DUF2089 domain-containing protein</fullName>
    </submittedName>
</protein>